<dbReference type="InterPro" id="IPR001680">
    <property type="entry name" value="WD40_rpt"/>
</dbReference>
<organism evidence="1 2">
    <name type="scientific">Durusdinium trenchii</name>
    <dbReference type="NCBI Taxonomy" id="1381693"/>
    <lineage>
        <taxon>Eukaryota</taxon>
        <taxon>Sar</taxon>
        <taxon>Alveolata</taxon>
        <taxon>Dinophyceae</taxon>
        <taxon>Suessiales</taxon>
        <taxon>Symbiodiniaceae</taxon>
        <taxon>Durusdinium</taxon>
    </lineage>
</organism>
<comment type="caution">
    <text evidence="1">The sequence shown here is derived from an EMBL/GenBank/DDBJ whole genome shotgun (WGS) entry which is preliminary data.</text>
</comment>
<dbReference type="SUPFAM" id="SSF50978">
    <property type="entry name" value="WD40 repeat-like"/>
    <property type="match status" value="1"/>
</dbReference>
<keyword evidence="2" id="KW-1185">Reference proteome</keyword>
<evidence type="ECO:0000313" key="2">
    <source>
        <dbReference type="Proteomes" id="UP001642464"/>
    </source>
</evidence>
<sequence length="735" mass="79150">MRVAVVVCEDSPKWADLGDVWRDKLLRGQGEGGTQADEVHVFDATKGSLPRKEMLFRAGADGGFDGMVLTGSRWSANDEDKPWIESLAELVRFVALERVEDEAKIERPRIVASCFGCQLVAKALGGAVDKNTSGKFVFRAETVSPAAALQLFSWAPTELRPMKLFESHGEFVAELPLGAVHLASSPSCPNEMFFVPPLANGSETSQGGILAFQSHPEFDLEHMLDRLLPSLESKGLIDGAGAAEALASFDASPDSDELLLVIRRFLRFEDGPVNTPTTDTVMDLRKTFERELARIASQYEAEIARIQGGLPGPASRSKQDKAEARLFTSHDKEWQARAEAVLRGDATLPEVSTRTWEPGAGDRAAVAPGAVLLGKGKDSTTCTTLAGVHVSNVLGAQFGSVKLPDGTLKTLTVSGGADKKVVLCDPSAKEPSSTNHPLSSVVLEAPVIRIAVRPKDERCTTIVAGMDGKVHLLAVDPSSNLQLKQCEVPGIKQHSKLCTAGAWSPCGMWFATASRDNSVNIYQTTEGPSGIAEASLVSSLVCGDCPDALDFVHCFGALCLIIGVRNDFNLQYVVLHHLSEHEHSVAEGSVVKTNMNENGDDFVSFSVLDVAAAPGDLALVAVATDRSRIIIFRAGSAHQHRNLYGHNCSEYARSRISWHPSGQFLASNSESDLSIFVWDVVTGQAVFKLEGHKLSVRDVSFCGTGVLDPSMRGCLVSTSFDRTIKVWKQLAENDE</sequence>
<dbReference type="Gene3D" id="3.40.50.880">
    <property type="match status" value="1"/>
</dbReference>
<dbReference type="CDD" id="cd01741">
    <property type="entry name" value="GATase1_1"/>
    <property type="match status" value="1"/>
</dbReference>
<dbReference type="Pfam" id="PF00400">
    <property type="entry name" value="WD40"/>
    <property type="match status" value="3"/>
</dbReference>
<dbReference type="EMBL" id="CAXAMM010006849">
    <property type="protein sequence ID" value="CAK9012556.1"/>
    <property type="molecule type" value="Genomic_DNA"/>
</dbReference>
<dbReference type="PANTHER" id="PTHR42695">
    <property type="entry name" value="GLUTAMINE AMIDOTRANSFERASE YLR126C-RELATED"/>
    <property type="match status" value="1"/>
</dbReference>
<dbReference type="SUPFAM" id="SSF52317">
    <property type="entry name" value="Class I glutamine amidotransferase-like"/>
    <property type="match status" value="1"/>
</dbReference>
<dbReference type="InterPro" id="IPR015943">
    <property type="entry name" value="WD40/YVTN_repeat-like_dom_sf"/>
</dbReference>
<keyword evidence="1" id="KW-0315">Glutamine amidotransferase</keyword>
<reference evidence="1 2" key="1">
    <citation type="submission" date="2024-02" db="EMBL/GenBank/DDBJ databases">
        <authorList>
            <person name="Chen Y."/>
            <person name="Shah S."/>
            <person name="Dougan E. K."/>
            <person name="Thang M."/>
            <person name="Chan C."/>
        </authorList>
    </citation>
    <scope>NUCLEOTIDE SEQUENCE [LARGE SCALE GENOMIC DNA]</scope>
</reference>
<protein>
    <submittedName>
        <fullName evidence="1">Glutamine amidotransferase YLR126C</fullName>
    </submittedName>
</protein>
<dbReference type="InterPro" id="IPR029062">
    <property type="entry name" value="Class_I_gatase-like"/>
</dbReference>
<evidence type="ECO:0000313" key="1">
    <source>
        <dbReference type="EMBL" id="CAK9012556.1"/>
    </source>
</evidence>
<proteinExistence type="predicted"/>
<dbReference type="Proteomes" id="UP001642464">
    <property type="component" value="Unassembled WGS sequence"/>
</dbReference>
<name>A0ABP0JDX2_9DINO</name>
<dbReference type="InterPro" id="IPR036322">
    <property type="entry name" value="WD40_repeat_dom_sf"/>
</dbReference>
<dbReference type="PANTHER" id="PTHR42695:SF5">
    <property type="entry name" value="GLUTAMINE AMIDOTRANSFERASE YLR126C-RELATED"/>
    <property type="match status" value="1"/>
</dbReference>
<dbReference type="InterPro" id="IPR044992">
    <property type="entry name" value="ChyE-like"/>
</dbReference>
<dbReference type="SMART" id="SM00320">
    <property type="entry name" value="WD40"/>
    <property type="match status" value="4"/>
</dbReference>
<accession>A0ABP0JDX2</accession>
<dbReference type="Gene3D" id="2.130.10.10">
    <property type="entry name" value="YVTN repeat-like/Quinoprotein amine dehydrogenase"/>
    <property type="match status" value="2"/>
</dbReference>
<gene>
    <name evidence="1" type="ORF">SCF082_LOCUS11553</name>
</gene>